<dbReference type="RefSeq" id="WP_028528429.1">
    <property type="nucleotide sequence ID" value="NZ_CABLBR010000011.1"/>
</dbReference>
<feature type="transmembrane region" description="Helical" evidence="6">
    <location>
        <begin position="290"/>
        <end position="310"/>
    </location>
</feature>
<evidence type="ECO:0000256" key="4">
    <source>
        <dbReference type="ARBA" id="ARBA00022989"/>
    </source>
</evidence>
<evidence type="ECO:0000256" key="1">
    <source>
        <dbReference type="ARBA" id="ARBA00004651"/>
    </source>
</evidence>
<keyword evidence="2" id="KW-1003">Cell membrane</keyword>
<dbReference type="Pfam" id="PF02653">
    <property type="entry name" value="BPD_transp_2"/>
    <property type="match status" value="1"/>
</dbReference>
<dbReference type="Proteomes" id="UP001060164">
    <property type="component" value="Chromosome"/>
</dbReference>
<name>A0ABY5VCN6_9FIRM</name>
<feature type="transmembrane region" description="Helical" evidence="6">
    <location>
        <begin position="92"/>
        <end position="113"/>
    </location>
</feature>
<keyword evidence="4 6" id="KW-1133">Transmembrane helix</keyword>
<dbReference type="EMBL" id="CP102290">
    <property type="protein sequence ID" value="UWP57928.1"/>
    <property type="molecule type" value="Genomic_DNA"/>
</dbReference>
<accession>A0ABY5VCN6</accession>
<keyword evidence="5 6" id="KW-0472">Membrane</keyword>
<feature type="transmembrane region" description="Helical" evidence="6">
    <location>
        <begin position="266"/>
        <end position="284"/>
    </location>
</feature>
<sequence length="320" mass="34762">MKDTSKKYRFMIKNMNLIIFLTIFLIFALNSRYSFSVKNIMNILTQNSYIITVTVGMAVLMISGSVDISVSAQISLIGIVCARMLALEGMPVVLVVMTALLLGILLNLINISLSIFLKLPLIIVSIGTMTFYQGIVDLTGTSRAILIYNDAFRYIGRGYLGPVSVQFVLACTVFVIAFLLLHKTYPGRYIYAVGSNHTAAELSGINVTVIKAMASVFYGISIGSATLIHISRMGSAQTGMGKGIEITAITAALLGGISVKGGTGRISQVFLGILSLSWLSYMILMTSSGVHYRNIAGGFLLIMAFGYDLYRNRKRQPALK</sequence>
<evidence type="ECO:0000313" key="7">
    <source>
        <dbReference type="EMBL" id="UWP57928.1"/>
    </source>
</evidence>
<feature type="transmembrane region" description="Helical" evidence="6">
    <location>
        <begin position="159"/>
        <end position="181"/>
    </location>
</feature>
<dbReference type="PANTHER" id="PTHR32196">
    <property type="entry name" value="ABC TRANSPORTER PERMEASE PROTEIN YPHD-RELATED-RELATED"/>
    <property type="match status" value="1"/>
</dbReference>
<dbReference type="InterPro" id="IPR001851">
    <property type="entry name" value="ABC_transp_permease"/>
</dbReference>
<evidence type="ECO:0000256" key="3">
    <source>
        <dbReference type="ARBA" id="ARBA00022692"/>
    </source>
</evidence>
<keyword evidence="8" id="KW-1185">Reference proteome</keyword>
<evidence type="ECO:0000256" key="5">
    <source>
        <dbReference type="ARBA" id="ARBA00023136"/>
    </source>
</evidence>
<evidence type="ECO:0000256" key="6">
    <source>
        <dbReference type="SAM" id="Phobius"/>
    </source>
</evidence>
<proteinExistence type="predicted"/>
<evidence type="ECO:0000256" key="2">
    <source>
        <dbReference type="ARBA" id="ARBA00022475"/>
    </source>
</evidence>
<organism evidence="7 8">
    <name type="scientific">Ruminococcus gauvreauii</name>
    <dbReference type="NCBI Taxonomy" id="438033"/>
    <lineage>
        <taxon>Bacteria</taxon>
        <taxon>Bacillati</taxon>
        <taxon>Bacillota</taxon>
        <taxon>Clostridia</taxon>
        <taxon>Eubacteriales</taxon>
        <taxon>Oscillospiraceae</taxon>
        <taxon>Ruminococcus</taxon>
    </lineage>
</organism>
<evidence type="ECO:0000313" key="8">
    <source>
        <dbReference type="Proteomes" id="UP001060164"/>
    </source>
</evidence>
<protein>
    <submittedName>
        <fullName evidence="7">ABC transporter permease</fullName>
    </submittedName>
</protein>
<feature type="transmembrane region" description="Helical" evidence="6">
    <location>
        <begin position="119"/>
        <end position="138"/>
    </location>
</feature>
<reference evidence="7" key="1">
    <citation type="journal article" date="2022" name="Cell">
        <title>Design, construction, and in vivo augmentation of a complex gut microbiome.</title>
        <authorList>
            <person name="Cheng A.G."/>
            <person name="Ho P.Y."/>
            <person name="Aranda-Diaz A."/>
            <person name="Jain S."/>
            <person name="Yu F.B."/>
            <person name="Meng X."/>
            <person name="Wang M."/>
            <person name="Iakiviak M."/>
            <person name="Nagashima K."/>
            <person name="Zhao A."/>
            <person name="Murugkar P."/>
            <person name="Patil A."/>
            <person name="Atabakhsh K."/>
            <person name="Weakley A."/>
            <person name="Yan J."/>
            <person name="Brumbaugh A.R."/>
            <person name="Higginbottom S."/>
            <person name="Dimas A."/>
            <person name="Shiver A.L."/>
            <person name="Deutschbauer A."/>
            <person name="Neff N."/>
            <person name="Sonnenburg J.L."/>
            <person name="Huang K.C."/>
            <person name="Fischbach M.A."/>
        </authorList>
    </citation>
    <scope>NUCLEOTIDE SEQUENCE</scope>
    <source>
        <strain evidence="7">DSM 19829</strain>
    </source>
</reference>
<feature type="transmembrane region" description="Helical" evidence="6">
    <location>
        <begin position="50"/>
        <end position="80"/>
    </location>
</feature>
<keyword evidence="3 6" id="KW-0812">Transmembrane</keyword>
<comment type="subcellular location">
    <subcellularLocation>
        <location evidence="1">Cell membrane</location>
        <topology evidence="1">Multi-pass membrane protein</topology>
    </subcellularLocation>
</comment>
<gene>
    <name evidence="7" type="ORF">NQ502_11005</name>
</gene>
<dbReference type="CDD" id="cd06579">
    <property type="entry name" value="TM_PBP1_transp_AraH_like"/>
    <property type="match status" value="1"/>
</dbReference>